<organism evidence="3 4">
    <name type="scientific">Dillenia turbinata</name>
    <dbReference type="NCBI Taxonomy" id="194707"/>
    <lineage>
        <taxon>Eukaryota</taxon>
        <taxon>Viridiplantae</taxon>
        <taxon>Streptophyta</taxon>
        <taxon>Embryophyta</taxon>
        <taxon>Tracheophyta</taxon>
        <taxon>Spermatophyta</taxon>
        <taxon>Magnoliopsida</taxon>
        <taxon>eudicotyledons</taxon>
        <taxon>Gunneridae</taxon>
        <taxon>Pentapetalae</taxon>
        <taxon>Dilleniales</taxon>
        <taxon>Dilleniaceae</taxon>
        <taxon>Dillenia</taxon>
    </lineage>
</organism>
<dbReference type="InterPro" id="IPR036047">
    <property type="entry name" value="F-box-like_dom_sf"/>
</dbReference>
<dbReference type="Pfam" id="PF07734">
    <property type="entry name" value="FBA_1"/>
    <property type="match status" value="1"/>
</dbReference>
<dbReference type="SUPFAM" id="SSF81383">
    <property type="entry name" value="F-box domain"/>
    <property type="match status" value="1"/>
</dbReference>
<protein>
    <recommendedName>
        <fullName evidence="2">F-box associated beta-propeller type 1 domain-containing protein</fullName>
    </recommendedName>
</protein>
<evidence type="ECO:0000259" key="2">
    <source>
        <dbReference type="Pfam" id="PF07734"/>
    </source>
</evidence>
<dbReference type="Proteomes" id="UP001370490">
    <property type="component" value="Unassembled WGS sequence"/>
</dbReference>
<keyword evidence="1" id="KW-0175">Coiled coil</keyword>
<evidence type="ECO:0000256" key="1">
    <source>
        <dbReference type="SAM" id="Coils"/>
    </source>
</evidence>
<dbReference type="PANTHER" id="PTHR35546:SF25">
    <property type="entry name" value="F-BOX DOMAIN-CONTAINING PROTEIN"/>
    <property type="match status" value="1"/>
</dbReference>
<comment type="caution">
    <text evidence="3">The sequence shown here is derived from an EMBL/GenBank/DDBJ whole genome shotgun (WGS) entry which is preliminary data.</text>
</comment>
<keyword evidence="4" id="KW-1185">Reference proteome</keyword>
<dbReference type="InterPro" id="IPR006527">
    <property type="entry name" value="F-box-assoc_dom_typ1"/>
</dbReference>
<dbReference type="AlphaFoldDB" id="A0AAN8V331"/>
<name>A0AAN8V331_9MAGN</name>
<feature type="domain" description="F-box associated beta-propeller type 1" evidence="2">
    <location>
        <begin position="99"/>
        <end position="264"/>
    </location>
</feature>
<reference evidence="3 4" key="1">
    <citation type="submission" date="2023-12" db="EMBL/GenBank/DDBJ databases">
        <title>A high-quality genome assembly for Dillenia turbinata (Dilleniales).</title>
        <authorList>
            <person name="Chanderbali A."/>
        </authorList>
    </citation>
    <scope>NUCLEOTIDE SEQUENCE [LARGE SCALE GENOMIC DNA]</scope>
    <source>
        <strain evidence="3">LSX21</strain>
        <tissue evidence="3">Leaf</tissue>
    </source>
</reference>
<feature type="coiled-coil region" evidence="1">
    <location>
        <begin position="2"/>
        <end position="36"/>
    </location>
</feature>
<gene>
    <name evidence="3" type="ORF">RJ641_011035</name>
</gene>
<dbReference type="InterPro" id="IPR055290">
    <property type="entry name" value="At3g26010-like"/>
</dbReference>
<dbReference type="EMBL" id="JBAMMX010000018">
    <property type="protein sequence ID" value="KAK6922731.1"/>
    <property type="molecule type" value="Genomic_DNA"/>
</dbReference>
<sequence length="371" mass="42546">MVDKAEMEHEEYQIDYKKVVEAIERQNKRKNNLEELVKKYVLPFLPAKSLARFKAVSKEWNQWISNPFLPHMQSNFFRQISGLFCQNEQGTISFISLDSNTYDIPQHSLNFMPVFVNLVSTCNGLLFCQDRFGGTYYVCSPVYREWKELPEPSYYHGEKPAAVLAFDPYLLNFEAHFDLICAFPLIDIPVICFEIYSSKTNSWRVSSVECLSEEGLDLTFAGFYMKGYAYWMTKSGNILVCDVKNEVFDVLPLSADSKKGGTLTEMYGELCYVCSSDMFEHECEIEIYGGLDMTLKLKIHLRLPDSINLVGECQMLPCINGETLILLVEGTIICYHVRDGRIQVLSRTGNSPESRYLPYVNSLVSLSCQLE</sequence>
<proteinExistence type="predicted"/>
<dbReference type="PANTHER" id="PTHR35546">
    <property type="entry name" value="F-BOX PROTEIN INTERACTION DOMAIN PROTEIN-RELATED"/>
    <property type="match status" value="1"/>
</dbReference>
<evidence type="ECO:0000313" key="3">
    <source>
        <dbReference type="EMBL" id="KAK6922731.1"/>
    </source>
</evidence>
<evidence type="ECO:0000313" key="4">
    <source>
        <dbReference type="Proteomes" id="UP001370490"/>
    </source>
</evidence>
<accession>A0AAN8V331</accession>